<keyword evidence="5" id="KW-1185">Reference proteome</keyword>
<name>A0A1V4JPS4_PATFA</name>
<dbReference type="OrthoDB" id="10058133at2759"/>
<feature type="compositionally biased region" description="Low complexity" evidence="3">
    <location>
        <begin position="609"/>
        <end position="624"/>
    </location>
</feature>
<evidence type="ECO:0008006" key="6">
    <source>
        <dbReference type="Google" id="ProtNLM"/>
    </source>
</evidence>
<evidence type="ECO:0000256" key="2">
    <source>
        <dbReference type="ARBA" id="ARBA00023054"/>
    </source>
</evidence>
<feature type="region of interest" description="Disordered" evidence="3">
    <location>
        <begin position="125"/>
        <end position="152"/>
    </location>
</feature>
<comment type="caution">
    <text evidence="4">The sequence shown here is derived from an EMBL/GenBank/DDBJ whole genome shotgun (WGS) entry which is preliminary data.</text>
</comment>
<feature type="compositionally biased region" description="Polar residues" evidence="3">
    <location>
        <begin position="485"/>
        <end position="497"/>
    </location>
</feature>
<evidence type="ECO:0000313" key="4">
    <source>
        <dbReference type="EMBL" id="OPJ74196.1"/>
    </source>
</evidence>
<feature type="compositionally biased region" description="Polar residues" evidence="3">
    <location>
        <begin position="590"/>
        <end position="605"/>
    </location>
</feature>
<feature type="region of interest" description="Disordered" evidence="3">
    <location>
        <begin position="68"/>
        <end position="89"/>
    </location>
</feature>
<dbReference type="EMBL" id="LSYS01006880">
    <property type="protein sequence ID" value="OPJ74196.1"/>
    <property type="molecule type" value="Genomic_DNA"/>
</dbReference>
<feature type="region of interest" description="Disordered" evidence="3">
    <location>
        <begin position="1"/>
        <end position="27"/>
    </location>
</feature>
<protein>
    <recommendedName>
        <fullName evidence="6">Coiled-coil domain-containing protein 9B</fullName>
    </recommendedName>
</protein>
<dbReference type="PANTHER" id="PTHR15635">
    <property type="entry name" value="COILED-COIL DOMAIN CONTAINING PROTEIN 9"/>
    <property type="match status" value="1"/>
</dbReference>
<feature type="compositionally biased region" description="Basic and acidic residues" evidence="3">
    <location>
        <begin position="422"/>
        <end position="462"/>
    </location>
</feature>
<evidence type="ECO:0000313" key="5">
    <source>
        <dbReference type="Proteomes" id="UP000190648"/>
    </source>
</evidence>
<feature type="compositionally biased region" description="Basic residues" evidence="3">
    <location>
        <begin position="379"/>
        <end position="391"/>
    </location>
</feature>
<dbReference type="AlphaFoldDB" id="A0A1V4JPS4"/>
<feature type="region of interest" description="Disordered" evidence="3">
    <location>
        <begin position="172"/>
        <end position="200"/>
    </location>
</feature>
<dbReference type="STRING" id="372326.A0A1V4JPS4"/>
<feature type="compositionally biased region" description="Acidic residues" evidence="3">
    <location>
        <begin position="142"/>
        <end position="151"/>
    </location>
</feature>
<dbReference type="InterPro" id="IPR029336">
    <property type="entry name" value="DUF4594"/>
</dbReference>
<dbReference type="Proteomes" id="UP000190648">
    <property type="component" value="Unassembled WGS sequence"/>
</dbReference>
<feature type="compositionally biased region" description="Polar residues" evidence="3">
    <location>
        <begin position="556"/>
        <end position="567"/>
    </location>
</feature>
<feature type="compositionally biased region" description="Basic and acidic residues" evidence="3">
    <location>
        <begin position="316"/>
        <end position="369"/>
    </location>
</feature>
<feature type="compositionally biased region" description="Basic and acidic residues" evidence="3">
    <location>
        <begin position="273"/>
        <end position="300"/>
    </location>
</feature>
<feature type="region of interest" description="Disordered" evidence="3">
    <location>
        <begin position="262"/>
        <end position="668"/>
    </location>
</feature>
<dbReference type="Pfam" id="PF15266">
    <property type="entry name" value="DUF4594"/>
    <property type="match status" value="1"/>
</dbReference>
<dbReference type="PANTHER" id="PTHR15635:SF10">
    <property type="entry name" value="COILED-COIL DOMAIN-CONTAINING PROTEIN 9B"/>
    <property type="match status" value="1"/>
</dbReference>
<proteinExistence type="predicted"/>
<reference evidence="4 5" key="1">
    <citation type="submission" date="2016-02" db="EMBL/GenBank/DDBJ databases">
        <title>Band-tailed pigeon sequencing and assembly.</title>
        <authorList>
            <person name="Soares A.E."/>
            <person name="Novak B.J."/>
            <person name="Rice E.S."/>
            <person name="O'Connell B."/>
            <person name="Chang D."/>
            <person name="Weber S."/>
            <person name="Shapiro B."/>
        </authorList>
    </citation>
    <scope>NUCLEOTIDE SEQUENCE [LARGE SCALE GENOMIC DNA]</scope>
    <source>
        <strain evidence="4">BTP2013</strain>
        <tissue evidence="4">Blood</tissue>
    </source>
</reference>
<organism evidence="4 5">
    <name type="scientific">Patagioenas fasciata monilis</name>
    <dbReference type="NCBI Taxonomy" id="372326"/>
    <lineage>
        <taxon>Eukaryota</taxon>
        <taxon>Metazoa</taxon>
        <taxon>Chordata</taxon>
        <taxon>Craniata</taxon>
        <taxon>Vertebrata</taxon>
        <taxon>Euteleostomi</taxon>
        <taxon>Archelosauria</taxon>
        <taxon>Archosauria</taxon>
        <taxon>Dinosauria</taxon>
        <taxon>Saurischia</taxon>
        <taxon>Theropoda</taxon>
        <taxon>Coelurosauria</taxon>
        <taxon>Aves</taxon>
        <taxon>Neognathae</taxon>
        <taxon>Neoaves</taxon>
        <taxon>Columbimorphae</taxon>
        <taxon>Columbiformes</taxon>
        <taxon>Columbidae</taxon>
        <taxon>Patagioenas</taxon>
    </lineage>
</organism>
<keyword evidence="1" id="KW-0597">Phosphoprotein</keyword>
<feature type="compositionally biased region" description="Polar residues" evidence="3">
    <location>
        <begin position="516"/>
        <end position="525"/>
    </location>
</feature>
<accession>A0A1V4JPS4</accession>
<sequence>MQHRCDVTPLEPAKGLQSGSDPGAKDAAVDDAMLRKKELKDVELDKKILALRKKNEALIRRYQEIEEDKKRAEQEGMAVTSRRPKQDGLTITITKAHNDLKDAITQTEHYGQDSPALSMDKRIVSEKRVSPCPTSPGFGIGSEEEEEEEEADHMFTFRMGKRMQLAVTMDNKAKGKRIVSEKRPECFPGPGRVPELSEEETDHLVAFRRGRRMQIAITMDNKEKPQPLGWQRVAPKLGRSASDSGRRGRLCVLAEGPLGLASTGRRIAQSPSAEERRTAEKRRSDSDRGPESEHSRKDGGKSVQKSPGDLSFPMTGRERSEYIRWKRERDQIDLERLARHKNAKGEWRRAWDVEKSEHMFEEDFVKDGEPALDNPSNKKGGRNARKFHHKSFPPNGRGGGQHGVNVSDPGPKVVPATSSRAKGKDRLTGRARRWDAKEGEDMSFPRDDLDSQRSLRKSRGDEGIEENCTAELEEKVKQPGLQDHGASSSQRLQSGKVQSAHDGQKEEQQGAKGCSTEVSAASTGDSEPGPEPSKDGVGEEATGKPGTADVSREQESANSTASVQATRCGSEETFSLPGGENLDGAGLEENTASEQESTEDSSNSHGGKLDTAAGDGLDADQGQLVTQDAALQEQTLALQGGEDAGGTEHRGEPLPPGKASSDEAAKIAPACLRQKDTVLKAVDEKRSTSLSSLFDLL</sequence>
<gene>
    <name evidence="4" type="ORF">AV530_013551</name>
</gene>
<keyword evidence="2" id="KW-0175">Coiled coil</keyword>
<evidence type="ECO:0000256" key="1">
    <source>
        <dbReference type="ARBA" id="ARBA00022553"/>
    </source>
</evidence>
<evidence type="ECO:0000256" key="3">
    <source>
        <dbReference type="SAM" id="MobiDB-lite"/>
    </source>
</evidence>
<feature type="region of interest" description="Disordered" evidence="3">
    <location>
        <begin position="219"/>
        <end position="246"/>
    </location>
</feature>